<dbReference type="InterPro" id="IPR003663">
    <property type="entry name" value="Sugar/inositol_transpt"/>
</dbReference>
<comment type="subcellular location">
    <subcellularLocation>
        <location evidence="2">Membrane</location>
        <topology evidence="2">Multi-pass membrane protein</topology>
    </subcellularLocation>
</comment>
<evidence type="ECO:0000256" key="2">
    <source>
        <dbReference type="ARBA" id="ARBA00004141"/>
    </source>
</evidence>
<keyword evidence="7 8" id="KW-0472">Membrane</keyword>
<dbReference type="AlphaFoldDB" id="A0A6J8B1N4"/>
<feature type="domain" description="Major facilitator superfamily (MFS) profile" evidence="9">
    <location>
        <begin position="54"/>
        <end position="536"/>
    </location>
</feature>
<dbReference type="PROSITE" id="PS50850">
    <property type="entry name" value="MFS"/>
    <property type="match status" value="1"/>
</dbReference>
<feature type="transmembrane region" description="Helical" evidence="8">
    <location>
        <begin position="445"/>
        <end position="470"/>
    </location>
</feature>
<evidence type="ECO:0000256" key="6">
    <source>
        <dbReference type="ARBA" id="ARBA00022989"/>
    </source>
</evidence>
<feature type="transmembrane region" description="Helical" evidence="8">
    <location>
        <begin position="356"/>
        <end position="375"/>
    </location>
</feature>
<feature type="transmembrane region" description="Helical" evidence="8">
    <location>
        <begin position="290"/>
        <end position="313"/>
    </location>
</feature>
<keyword evidence="6 8" id="KW-1133">Transmembrane helix</keyword>
<comment type="catalytic activity">
    <reaction evidence="1">
        <text>D-glucose(out) = D-glucose(in)</text>
        <dbReference type="Rhea" id="RHEA:60376"/>
        <dbReference type="ChEBI" id="CHEBI:4167"/>
    </reaction>
</comment>
<feature type="transmembrane region" description="Helical" evidence="8">
    <location>
        <begin position="325"/>
        <end position="349"/>
    </location>
</feature>
<keyword evidence="5 8" id="KW-0812">Transmembrane</keyword>
<dbReference type="InterPro" id="IPR050820">
    <property type="entry name" value="MFS_Sugar_Transporter"/>
</dbReference>
<dbReference type="Proteomes" id="UP000507470">
    <property type="component" value="Unassembled WGS sequence"/>
</dbReference>
<dbReference type="InterPro" id="IPR020846">
    <property type="entry name" value="MFS_dom"/>
</dbReference>
<evidence type="ECO:0000256" key="1">
    <source>
        <dbReference type="ARBA" id="ARBA00000618"/>
    </source>
</evidence>
<evidence type="ECO:0000256" key="4">
    <source>
        <dbReference type="ARBA" id="ARBA00022448"/>
    </source>
</evidence>
<evidence type="ECO:0000259" key="9">
    <source>
        <dbReference type="PROSITE" id="PS50850"/>
    </source>
</evidence>
<evidence type="ECO:0000256" key="5">
    <source>
        <dbReference type="ARBA" id="ARBA00022692"/>
    </source>
</evidence>
<dbReference type="GO" id="GO:1904659">
    <property type="term" value="P:D-glucose transmembrane transport"/>
    <property type="evidence" value="ECO:0007669"/>
    <property type="project" value="TreeGrafter"/>
</dbReference>
<gene>
    <name evidence="10" type="ORF">MCOR_14049</name>
</gene>
<feature type="transmembrane region" description="Helical" evidence="8">
    <location>
        <begin position="92"/>
        <end position="112"/>
    </location>
</feature>
<protein>
    <submittedName>
        <fullName evidence="10">SLC2A12</fullName>
    </submittedName>
</protein>
<organism evidence="10 11">
    <name type="scientific">Mytilus coruscus</name>
    <name type="common">Sea mussel</name>
    <dbReference type="NCBI Taxonomy" id="42192"/>
    <lineage>
        <taxon>Eukaryota</taxon>
        <taxon>Metazoa</taxon>
        <taxon>Spiralia</taxon>
        <taxon>Lophotrochozoa</taxon>
        <taxon>Mollusca</taxon>
        <taxon>Bivalvia</taxon>
        <taxon>Autobranchia</taxon>
        <taxon>Pteriomorphia</taxon>
        <taxon>Mytilida</taxon>
        <taxon>Mytiloidea</taxon>
        <taxon>Mytilidae</taxon>
        <taxon>Mytilinae</taxon>
        <taxon>Mytilus</taxon>
    </lineage>
</organism>
<dbReference type="PRINTS" id="PR00171">
    <property type="entry name" value="SUGRTRNSPORT"/>
</dbReference>
<sequence length="552" mass="60927">MIRLLGCPIHYRETNNSLDIEKHQQQYIGRLIRFQFIIEKHQQQSRYRLYIETGICQFIIENTNNSLDIGIISGAILQLKEKFCLSCFDQELVVSSMLFGALLGSCFGGMIIDWFGRRFTIIVNAGIFTIGAVIAAGAPVFYVVVIGRVVLGFAVSVSAIAECIYISEIAPAKRRGLLVSLNELGITCGLLIAYLVNYTCIDIENGWRYMFVISVIPAVIQGIGMIFLPPSPRFLMLHKQESKAEAVLLKLRGGCNVEKEIDNIRTAVYHKKNTQCCDIFSKSDNMRGRLFIGAGLVFFQQFTGQPNVLYYASTILVAVGFHTDSAATLATVGLGGVKVLMTIVALLCVDRWGRRKFLLVGATLMGMSLLVLGLVTHYESGQSTSNPCQEDMFCQRFNSSSVLLNSSLEIKTHVTENAVISNFTTNTTVYPILPFKLHGDDAGRVLAFTALLTFVAAYGFSFGPISWLVLSEIFPSAIRGRAIALTTTLNWGTNLVISAVFLDMINGFGVSGTFFFFSSVCIVSVIFIFTTVPETKGKSLEQISEEMNKKKL</sequence>
<evidence type="ECO:0000256" key="3">
    <source>
        <dbReference type="ARBA" id="ARBA00007004"/>
    </source>
</evidence>
<name>A0A6J8B1N4_MYTCO</name>
<evidence type="ECO:0000313" key="11">
    <source>
        <dbReference type="Proteomes" id="UP000507470"/>
    </source>
</evidence>
<feature type="transmembrane region" description="Helical" evidence="8">
    <location>
        <begin position="482"/>
        <end position="502"/>
    </location>
</feature>
<dbReference type="OrthoDB" id="4142200at2759"/>
<dbReference type="EMBL" id="CACVKT020002384">
    <property type="protein sequence ID" value="CAC5377775.1"/>
    <property type="molecule type" value="Genomic_DNA"/>
</dbReference>
<evidence type="ECO:0000256" key="8">
    <source>
        <dbReference type="SAM" id="Phobius"/>
    </source>
</evidence>
<comment type="similarity">
    <text evidence="3">Belongs to the major facilitator superfamily. Sugar transporter (TC 2.A.1.1) family. Glucose transporter subfamily.</text>
</comment>
<feature type="transmembrane region" description="Helical" evidence="8">
    <location>
        <begin position="208"/>
        <end position="228"/>
    </location>
</feature>
<dbReference type="PROSITE" id="PS00216">
    <property type="entry name" value="SUGAR_TRANSPORT_1"/>
    <property type="match status" value="2"/>
</dbReference>
<feature type="transmembrane region" description="Helical" evidence="8">
    <location>
        <begin position="145"/>
        <end position="165"/>
    </location>
</feature>
<dbReference type="PANTHER" id="PTHR48023:SF4">
    <property type="entry name" value="D-XYLOSE-PROTON SYMPORTER-LIKE 2"/>
    <property type="match status" value="1"/>
</dbReference>
<accession>A0A6J8B1N4</accession>
<evidence type="ECO:0000313" key="10">
    <source>
        <dbReference type="EMBL" id="CAC5377775.1"/>
    </source>
</evidence>
<proteinExistence type="inferred from homology"/>
<dbReference type="GO" id="GO:0016020">
    <property type="term" value="C:membrane"/>
    <property type="evidence" value="ECO:0007669"/>
    <property type="project" value="UniProtKB-SubCell"/>
</dbReference>
<dbReference type="GO" id="GO:0022857">
    <property type="term" value="F:transmembrane transporter activity"/>
    <property type="evidence" value="ECO:0007669"/>
    <property type="project" value="InterPro"/>
</dbReference>
<reference evidence="10 11" key="1">
    <citation type="submission" date="2020-06" db="EMBL/GenBank/DDBJ databases">
        <authorList>
            <person name="Li R."/>
            <person name="Bekaert M."/>
        </authorList>
    </citation>
    <scope>NUCLEOTIDE SEQUENCE [LARGE SCALE GENOMIC DNA]</scope>
    <source>
        <strain evidence="11">wild</strain>
    </source>
</reference>
<keyword evidence="4" id="KW-0813">Transport</keyword>
<evidence type="ECO:0000256" key="7">
    <source>
        <dbReference type="ARBA" id="ARBA00023136"/>
    </source>
</evidence>
<dbReference type="PANTHER" id="PTHR48023">
    <property type="entry name" value="D-XYLOSE-PROTON SYMPORTER-LIKE 2"/>
    <property type="match status" value="1"/>
</dbReference>
<feature type="transmembrane region" description="Helical" evidence="8">
    <location>
        <begin position="119"/>
        <end position="139"/>
    </location>
</feature>
<keyword evidence="11" id="KW-1185">Reference proteome</keyword>
<dbReference type="InterPro" id="IPR036259">
    <property type="entry name" value="MFS_trans_sf"/>
</dbReference>
<feature type="transmembrane region" description="Helical" evidence="8">
    <location>
        <begin position="508"/>
        <end position="529"/>
    </location>
</feature>
<dbReference type="Pfam" id="PF00083">
    <property type="entry name" value="Sugar_tr"/>
    <property type="match status" value="2"/>
</dbReference>
<dbReference type="InterPro" id="IPR005828">
    <property type="entry name" value="MFS_sugar_transport-like"/>
</dbReference>
<dbReference type="SUPFAM" id="SSF103473">
    <property type="entry name" value="MFS general substrate transporter"/>
    <property type="match status" value="1"/>
</dbReference>
<feature type="transmembrane region" description="Helical" evidence="8">
    <location>
        <begin position="177"/>
        <end position="196"/>
    </location>
</feature>
<dbReference type="InterPro" id="IPR005829">
    <property type="entry name" value="Sugar_transporter_CS"/>
</dbReference>
<dbReference type="Gene3D" id="1.20.1250.20">
    <property type="entry name" value="MFS general substrate transporter like domains"/>
    <property type="match status" value="2"/>
</dbReference>